<evidence type="ECO:0000313" key="1">
    <source>
        <dbReference type="EMBL" id="GAF73537.1"/>
    </source>
</evidence>
<gene>
    <name evidence="1" type="ORF">S01H1_08057</name>
</gene>
<dbReference type="AlphaFoldDB" id="X0SCA8"/>
<protein>
    <submittedName>
        <fullName evidence="1">Uncharacterized protein</fullName>
    </submittedName>
</protein>
<organism evidence="1">
    <name type="scientific">marine sediment metagenome</name>
    <dbReference type="NCBI Taxonomy" id="412755"/>
    <lineage>
        <taxon>unclassified sequences</taxon>
        <taxon>metagenomes</taxon>
        <taxon>ecological metagenomes</taxon>
    </lineage>
</organism>
<proteinExistence type="predicted"/>
<accession>X0SCA8</accession>
<reference evidence="1" key="1">
    <citation type="journal article" date="2014" name="Front. Microbiol.">
        <title>High frequency of phylogenetically diverse reductive dehalogenase-homologous genes in deep subseafloor sedimentary metagenomes.</title>
        <authorList>
            <person name="Kawai M."/>
            <person name="Futagami T."/>
            <person name="Toyoda A."/>
            <person name="Takaki Y."/>
            <person name="Nishi S."/>
            <person name="Hori S."/>
            <person name="Arai W."/>
            <person name="Tsubouchi T."/>
            <person name="Morono Y."/>
            <person name="Uchiyama I."/>
            <person name="Ito T."/>
            <person name="Fujiyama A."/>
            <person name="Inagaki F."/>
            <person name="Takami H."/>
        </authorList>
    </citation>
    <scope>NUCLEOTIDE SEQUENCE</scope>
    <source>
        <strain evidence="1">Expedition CK06-06</strain>
    </source>
</reference>
<dbReference type="EMBL" id="BARS01004134">
    <property type="protein sequence ID" value="GAF73537.1"/>
    <property type="molecule type" value="Genomic_DNA"/>
</dbReference>
<feature type="non-terminal residue" evidence="1">
    <location>
        <position position="36"/>
    </location>
</feature>
<sequence length="36" mass="4044">MTMQDIAAVKPSCARIDKQIATLKQEKSQNNQRLLA</sequence>
<comment type="caution">
    <text evidence="1">The sequence shown here is derived from an EMBL/GenBank/DDBJ whole genome shotgun (WGS) entry which is preliminary data.</text>
</comment>
<name>X0SCA8_9ZZZZ</name>